<feature type="domain" description="Activator of Hsp90 ATPase homologue 1/2-like C-terminal" evidence="2">
    <location>
        <begin position="36"/>
        <end position="138"/>
    </location>
</feature>
<evidence type="ECO:0000256" key="1">
    <source>
        <dbReference type="ARBA" id="ARBA00006817"/>
    </source>
</evidence>
<dbReference type="RefSeq" id="WP_015786047.1">
    <property type="nucleotide sequence ID" value="NZ_CALJZO010000003.1"/>
</dbReference>
<organism evidence="3 4">
    <name type="scientific">Saccharomonospora viridis</name>
    <dbReference type="NCBI Taxonomy" id="1852"/>
    <lineage>
        <taxon>Bacteria</taxon>
        <taxon>Bacillati</taxon>
        <taxon>Actinomycetota</taxon>
        <taxon>Actinomycetes</taxon>
        <taxon>Pseudonocardiales</taxon>
        <taxon>Pseudonocardiaceae</taxon>
        <taxon>Saccharomonospora</taxon>
    </lineage>
</organism>
<evidence type="ECO:0000313" key="4">
    <source>
        <dbReference type="Proteomes" id="UP000030848"/>
    </source>
</evidence>
<protein>
    <recommendedName>
        <fullName evidence="2">Activator of Hsp90 ATPase homologue 1/2-like C-terminal domain-containing protein</fullName>
    </recommendedName>
</protein>
<dbReference type="InterPro" id="IPR013538">
    <property type="entry name" value="ASHA1/2-like_C"/>
</dbReference>
<proteinExistence type="inferred from homology"/>
<dbReference type="OMA" id="RLPRWFL"/>
<comment type="caution">
    <text evidence="3">The sequence shown here is derived from an EMBL/GenBank/DDBJ whole genome shotgun (WGS) entry which is preliminary data.</text>
</comment>
<name>A0A837D5Y9_9PSEU</name>
<dbReference type="Pfam" id="PF08327">
    <property type="entry name" value="AHSA1"/>
    <property type="match status" value="1"/>
</dbReference>
<reference evidence="3 4" key="1">
    <citation type="submission" date="2014-10" db="EMBL/GenBank/DDBJ databases">
        <title>Genome sequence of Micropolyspora internatus JCM3315.</title>
        <authorList>
            <person name="Shin S.-K."/>
            <person name="Yi H."/>
        </authorList>
    </citation>
    <scope>NUCLEOTIDE SEQUENCE [LARGE SCALE GENOMIC DNA]</scope>
    <source>
        <strain evidence="3 4">JCM 3315</strain>
    </source>
</reference>
<dbReference type="InterPro" id="IPR023393">
    <property type="entry name" value="START-like_dom_sf"/>
</dbReference>
<gene>
    <name evidence="3" type="ORF">MINT15_30840</name>
</gene>
<dbReference type="EMBL" id="JRZE01000006">
    <property type="protein sequence ID" value="KHF42882.1"/>
    <property type="molecule type" value="Genomic_DNA"/>
</dbReference>
<dbReference type="OrthoDB" id="8117292at2"/>
<dbReference type="AlphaFoldDB" id="A0A837D5Y9"/>
<dbReference type="Gene3D" id="3.30.530.20">
    <property type="match status" value="1"/>
</dbReference>
<dbReference type="Proteomes" id="UP000030848">
    <property type="component" value="Unassembled WGS sequence"/>
</dbReference>
<accession>A0A837D5Y9</accession>
<sequence>MIDIADRLTATYREVRTSDSTDAACALVIRRRFRCAVDTVWQAVTEPDRIRAWFAPFTGGARVGESFEVEGHATGTVLECVPPHLFTVTWGDGANVTVRLAPDEHANAVLELVHAGLPTDGAVRQGPMWDVAIASLDRFVTEDTADDLAAWRASAEVQTFAQHSVSAWVTATEASGAATAEDLADAVRACLQRMAPDLMPPAPA</sequence>
<evidence type="ECO:0000313" key="3">
    <source>
        <dbReference type="EMBL" id="KHF42882.1"/>
    </source>
</evidence>
<evidence type="ECO:0000259" key="2">
    <source>
        <dbReference type="Pfam" id="PF08327"/>
    </source>
</evidence>
<dbReference type="SUPFAM" id="SSF55961">
    <property type="entry name" value="Bet v1-like"/>
    <property type="match status" value="1"/>
</dbReference>
<comment type="similarity">
    <text evidence="1">Belongs to the AHA1 family.</text>
</comment>